<dbReference type="EMBL" id="WIQW01000088">
    <property type="protein sequence ID" value="KAF3085698.1"/>
    <property type="molecule type" value="Genomic_DNA"/>
</dbReference>
<feature type="compositionally biased region" description="Polar residues" evidence="1">
    <location>
        <begin position="149"/>
        <end position="158"/>
    </location>
</feature>
<feature type="region of interest" description="Disordered" evidence="1">
    <location>
        <begin position="59"/>
        <end position="79"/>
    </location>
</feature>
<feature type="region of interest" description="Disordered" evidence="1">
    <location>
        <begin position="91"/>
        <end position="192"/>
    </location>
</feature>
<gene>
    <name evidence="2" type="ORF">TWF102_011325</name>
</gene>
<dbReference type="AlphaFoldDB" id="A0A7C8J0C2"/>
<comment type="caution">
    <text evidence="2">The sequence shown here is derived from an EMBL/GenBank/DDBJ whole genome shotgun (WGS) entry which is preliminary data.</text>
</comment>
<feature type="compositionally biased region" description="Low complexity" evidence="1">
    <location>
        <begin position="138"/>
        <end position="148"/>
    </location>
</feature>
<organism evidence="2 3">
    <name type="scientific">Orbilia oligospora</name>
    <name type="common">Nematode-trapping fungus</name>
    <name type="synonym">Arthrobotrys oligospora</name>
    <dbReference type="NCBI Taxonomy" id="2813651"/>
    <lineage>
        <taxon>Eukaryota</taxon>
        <taxon>Fungi</taxon>
        <taxon>Dikarya</taxon>
        <taxon>Ascomycota</taxon>
        <taxon>Pezizomycotina</taxon>
        <taxon>Orbiliomycetes</taxon>
        <taxon>Orbiliales</taxon>
        <taxon>Orbiliaceae</taxon>
        <taxon>Orbilia</taxon>
    </lineage>
</organism>
<dbReference type="Proteomes" id="UP000475325">
    <property type="component" value="Unassembled WGS sequence"/>
</dbReference>
<protein>
    <submittedName>
        <fullName evidence="2">Uncharacterized protein</fullName>
    </submittedName>
</protein>
<name>A0A7C8J0C2_ORBOL</name>
<feature type="compositionally biased region" description="Polar residues" evidence="1">
    <location>
        <begin position="121"/>
        <end position="131"/>
    </location>
</feature>
<reference evidence="2 3" key="1">
    <citation type="submission" date="2019-06" db="EMBL/GenBank/DDBJ databases">
        <authorList>
            <person name="Palmer J.M."/>
        </authorList>
    </citation>
    <scope>NUCLEOTIDE SEQUENCE [LARGE SCALE GENOMIC DNA]</scope>
    <source>
        <strain evidence="2 3">TWF102</strain>
    </source>
</reference>
<accession>A0A7C8J0C2</accession>
<feature type="compositionally biased region" description="Polar residues" evidence="1">
    <location>
        <begin position="301"/>
        <end position="316"/>
    </location>
</feature>
<sequence length="522" mass="58724">MYKIVRYLSLVKSSNGYENLSRFLHLPRSRYPDSDGGDRILHDFQVSCITSGTITIQTQQPNVAGRASERQGPVPQSQDLQRNTLTQTWDIAASPPFGFPGPVGTRPPQRQSLPYTAAAYSGQSHSQQQVPSARASDQRYNNNNYNQRVSNAASNYHAPQSHPPGFQVPSMSSLTRDIGRSHRNSGDLSASYTGFGSNAADLEIPYPQQKQNVGVVPQQPNSFFAPYGNTFAPPSRTHGASGPVAKPPSAPIVDPQPVDLYRTGTWNTPEKLGSPVLPTLPDVGKPNPPVHGKSKEGRSRANINITGSPPRTNPYNNHRKARKTGEVDDLYYYLDYDRRTSPQADPNRTLPDLETTLEADDQDHIFQRLNDLLSHGMFNFFAKHQFPIPIDPGKRRIRKPSDREWHEWLELAIALCEKRMIPKTLLHNERIKEFVTILQNSGEIRHVVAHPSRPLKSDMGVFQLISAGIHVAQIIKDWDGMEEMLKIKENTENIIAKRRRRRESIKKHVRFLEQYAESEGLD</sequence>
<evidence type="ECO:0000313" key="2">
    <source>
        <dbReference type="EMBL" id="KAF3085698.1"/>
    </source>
</evidence>
<evidence type="ECO:0000256" key="1">
    <source>
        <dbReference type="SAM" id="MobiDB-lite"/>
    </source>
</evidence>
<evidence type="ECO:0000313" key="3">
    <source>
        <dbReference type="Proteomes" id="UP000475325"/>
    </source>
</evidence>
<feature type="region of interest" description="Disordered" evidence="1">
    <location>
        <begin position="236"/>
        <end position="319"/>
    </location>
</feature>
<proteinExistence type="predicted"/>